<dbReference type="Gene3D" id="3.40.50.2000">
    <property type="entry name" value="Glycogen Phosphorylase B"/>
    <property type="match status" value="2"/>
</dbReference>
<dbReference type="PANTHER" id="PTHR45947:SF3">
    <property type="entry name" value="SULFOQUINOVOSYL TRANSFERASE SQD2"/>
    <property type="match status" value="1"/>
</dbReference>
<dbReference type="AlphaFoldDB" id="A0A1E7Q7A1"/>
<dbReference type="OrthoDB" id="9764577at2"/>
<proteinExistence type="predicted"/>
<organism evidence="3 4">
    <name type="scientific">Rheinheimera salexigens</name>
    <dbReference type="NCBI Taxonomy" id="1628148"/>
    <lineage>
        <taxon>Bacteria</taxon>
        <taxon>Pseudomonadati</taxon>
        <taxon>Pseudomonadota</taxon>
        <taxon>Gammaproteobacteria</taxon>
        <taxon>Chromatiales</taxon>
        <taxon>Chromatiaceae</taxon>
        <taxon>Rheinheimera</taxon>
    </lineage>
</organism>
<dbReference type="InterPro" id="IPR050194">
    <property type="entry name" value="Glycosyltransferase_grp1"/>
</dbReference>
<dbReference type="InterPro" id="IPR001296">
    <property type="entry name" value="Glyco_trans_1"/>
</dbReference>
<dbReference type="Proteomes" id="UP000242258">
    <property type="component" value="Unassembled WGS sequence"/>
</dbReference>
<comment type="caution">
    <text evidence="3">The sequence shown here is derived from an EMBL/GenBank/DDBJ whole genome shotgun (WGS) entry which is preliminary data.</text>
</comment>
<evidence type="ECO:0000313" key="4">
    <source>
        <dbReference type="Proteomes" id="UP000242258"/>
    </source>
</evidence>
<dbReference type="EMBL" id="MKEK01000001">
    <property type="protein sequence ID" value="OEY69971.1"/>
    <property type="molecule type" value="Genomic_DNA"/>
</dbReference>
<dbReference type="Pfam" id="PF13439">
    <property type="entry name" value="Glyco_transf_4"/>
    <property type="match status" value="1"/>
</dbReference>
<evidence type="ECO:0000259" key="2">
    <source>
        <dbReference type="Pfam" id="PF13439"/>
    </source>
</evidence>
<dbReference type="CDD" id="cd03794">
    <property type="entry name" value="GT4_WbuB-like"/>
    <property type="match status" value="1"/>
</dbReference>
<dbReference type="InterPro" id="IPR024004">
    <property type="entry name" value="PEP-CTERM/XrtA_GlycosylTrfase"/>
</dbReference>
<dbReference type="InterPro" id="IPR028098">
    <property type="entry name" value="Glyco_trans_4-like_N"/>
</dbReference>
<accession>A0A1E7Q7A1</accession>
<dbReference type="NCBIfam" id="TIGR04063">
    <property type="entry name" value="stp3"/>
    <property type="match status" value="1"/>
</dbReference>
<protein>
    <submittedName>
        <fullName evidence="3">Glycosyltransferase, exosortase A system-associated</fullName>
    </submittedName>
</protein>
<dbReference type="Pfam" id="PF00534">
    <property type="entry name" value="Glycos_transf_1"/>
    <property type="match status" value="1"/>
</dbReference>
<name>A0A1E7Q7A1_9GAMM</name>
<feature type="domain" description="Glycosyl transferase family 1" evidence="1">
    <location>
        <begin position="215"/>
        <end position="374"/>
    </location>
</feature>
<keyword evidence="3" id="KW-0808">Transferase</keyword>
<dbReference type="GO" id="GO:0016757">
    <property type="term" value="F:glycosyltransferase activity"/>
    <property type="evidence" value="ECO:0007669"/>
    <property type="project" value="InterPro"/>
</dbReference>
<dbReference type="RefSeq" id="WP_070049540.1">
    <property type="nucleotide sequence ID" value="NZ_CBCSDO010000007.1"/>
</dbReference>
<feature type="domain" description="Glycosyltransferase subfamily 4-like N-terminal" evidence="2">
    <location>
        <begin position="65"/>
        <end position="195"/>
    </location>
</feature>
<evidence type="ECO:0000313" key="3">
    <source>
        <dbReference type="EMBL" id="OEY69971.1"/>
    </source>
</evidence>
<dbReference type="STRING" id="1628148.BI198_10640"/>
<dbReference type="PANTHER" id="PTHR45947">
    <property type="entry name" value="SULFOQUINOVOSYL TRANSFERASE SQD2"/>
    <property type="match status" value="1"/>
</dbReference>
<evidence type="ECO:0000259" key="1">
    <source>
        <dbReference type="Pfam" id="PF00534"/>
    </source>
</evidence>
<gene>
    <name evidence="3" type="ORF">BI198_10640</name>
</gene>
<sequence>MKILHVFDHTLPLHSGYTFRSRAILQHQHLLGYSTCHVSSPKHPDNKAATEVAESFLFYRTKPWQTKFWQLPILKEIATVLALKKRILQVVAKENPDIIHAHSPALNGLAALLAAKKCKLPVVYEIRAFWEDAAVDHGSCEEYDLRYTLTKKLETYVVKRVNAVTTICQGLRQDLLSRGIDASKVTVIPNAVNPAQFQVIDKKHPALLAKYQLQHKQVLGFLGSFYGYEGLDLLIQALPIIQEKLPNTCLLLVGGGPQQAALETLIKQLGLTNSVIMPGRVPHSEVNKYYSLVDLLVYPRKSMRLTELVTPLKPLEAMAQGMTLLASDVGGHNELIEHGKTGWLFQKDNIQDLAEQTIRLLQHRSSQHEIKQNGLAYVNEQRTWQLSVARYQPIYGALCNER</sequence>
<keyword evidence="4" id="KW-1185">Reference proteome</keyword>
<reference evidence="4" key="1">
    <citation type="submission" date="2016-09" db="EMBL/GenBank/DDBJ databases">
        <authorList>
            <person name="Wan X."/>
            <person name="Hou S."/>
        </authorList>
    </citation>
    <scope>NUCLEOTIDE SEQUENCE [LARGE SCALE GENOMIC DNA]</scope>
    <source>
        <strain evidence="4">KH87</strain>
    </source>
</reference>
<dbReference type="SUPFAM" id="SSF53756">
    <property type="entry name" value="UDP-Glycosyltransferase/glycogen phosphorylase"/>
    <property type="match status" value="1"/>
</dbReference>